<feature type="compositionally biased region" description="Polar residues" evidence="1">
    <location>
        <begin position="171"/>
        <end position="180"/>
    </location>
</feature>
<protein>
    <submittedName>
        <fullName evidence="3">Uncharacterized protein</fullName>
    </submittedName>
</protein>
<dbReference type="EMBL" id="QJKJ01002229">
    <property type="protein sequence ID" value="RDY03692.1"/>
    <property type="molecule type" value="Genomic_DNA"/>
</dbReference>
<gene>
    <name evidence="3" type="ORF">CR513_12692</name>
</gene>
<feature type="non-terminal residue" evidence="3">
    <location>
        <position position="1"/>
    </location>
</feature>
<keyword evidence="2" id="KW-1133">Transmembrane helix</keyword>
<feature type="region of interest" description="Disordered" evidence="1">
    <location>
        <begin position="31"/>
        <end position="67"/>
    </location>
</feature>
<keyword evidence="2" id="KW-0472">Membrane</keyword>
<proteinExistence type="predicted"/>
<dbReference type="AlphaFoldDB" id="A0A371HLW6"/>
<sequence>MTITGPAATRDPTTLPPTIWPCPPARYTVSPVDPGGAGPGRKVPCDHSTRSRRLSKSNIGDGATATEHANPTLTPPCKLGYTFCNISSSGYLHDVAPEGIWAVPCHKYWWFWLVFGSRRSSSWSASSNLNCTLVRFIFILFIFFYVVATTGFVDCKLRRSDLSGHKEEQMRNLSQNQAQREQIRGHKTEKSGEREKDN</sequence>
<feature type="transmembrane region" description="Helical" evidence="2">
    <location>
        <begin position="133"/>
        <end position="153"/>
    </location>
</feature>
<organism evidence="3 4">
    <name type="scientific">Mucuna pruriens</name>
    <name type="common">Velvet bean</name>
    <name type="synonym">Dolichos pruriens</name>
    <dbReference type="NCBI Taxonomy" id="157652"/>
    <lineage>
        <taxon>Eukaryota</taxon>
        <taxon>Viridiplantae</taxon>
        <taxon>Streptophyta</taxon>
        <taxon>Embryophyta</taxon>
        <taxon>Tracheophyta</taxon>
        <taxon>Spermatophyta</taxon>
        <taxon>Magnoliopsida</taxon>
        <taxon>eudicotyledons</taxon>
        <taxon>Gunneridae</taxon>
        <taxon>Pentapetalae</taxon>
        <taxon>rosids</taxon>
        <taxon>fabids</taxon>
        <taxon>Fabales</taxon>
        <taxon>Fabaceae</taxon>
        <taxon>Papilionoideae</taxon>
        <taxon>50 kb inversion clade</taxon>
        <taxon>NPAAA clade</taxon>
        <taxon>indigoferoid/millettioid clade</taxon>
        <taxon>Phaseoleae</taxon>
        <taxon>Mucuna</taxon>
    </lineage>
</organism>
<name>A0A371HLW6_MUCPR</name>
<dbReference type="Proteomes" id="UP000257109">
    <property type="component" value="Unassembled WGS sequence"/>
</dbReference>
<keyword evidence="2" id="KW-0812">Transmembrane</keyword>
<comment type="caution">
    <text evidence="3">The sequence shown here is derived from an EMBL/GenBank/DDBJ whole genome shotgun (WGS) entry which is preliminary data.</text>
</comment>
<feature type="compositionally biased region" description="Basic and acidic residues" evidence="1">
    <location>
        <begin position="181"/>
        <end position="198"/>
    </location>
</feature>
<evidence type="ECO:0000256" key="1">
    <source>
        <dbReference type="SAM" id="MobiDB-lite"/>
    </source>
</evidence>
<evidence type="ECO:0000256" key="2">
    <source>
        <dbReference type="SAM" id="Phobius"/>
    </source>
</evidence>
<evidence type="ECO:0000313" key="4">
    <source>
        <dbReference type="Proteomes" id="UP000257109"/>
    </source>
</evidence>
<reference evidence="3" key="1">
    <citation type="submission" date="2018-05" db="EMBL/GenBank/DDBJ databases">
        <title>Draft genome of Mucuna pruriens seed.</title>
        <authorList>
            <person name="Nnadi N.E."/>
            <person name="Vos R."/>
            <person name="Hasami M.H."/>
            <person name="Devisetty U.K."/>
            <person name="Aguiy J.C."/>
        </authorList>
    </citation>
    <scope>NUCLEOTIDE SEQUENCE [LARGE SCALE GENOMIC DNA]</scope>
    <source>
        <strain evidence="3">JCA_2017</strain>
    </source>
</reference>
<evidence type="ECO:0000313" key="3">
    <source>
        <dbReference type="EMBL" id="RDY03692.1"/>
    </source>
</evidence>
<accession>A0A371HLW6</accession>
<keyword evidence="4" id="KW-1185">Reference proteome</keyword>
<feature type="region of interest" description="Disordered" evidence="1">
    <location>
        <begin position="167"/>
        <end position="198"/>
    </location>
</feature>